<feature type="region of interest" description="Disordered" evidence="5">
    <location>
        <begin position="284"/>
        <end position="334"/>
    </location>
</feature>
<feature type="region of interest" description="Disordered" evidence="5">
    <location>
        <begin position="350"/>
        <end position="487"/>
    </location>
</feature>
<keyword evidence="1" id="KW-0479">Metal-binding</keyword>
<evidence type="ECO:0000313" key="8">
    <source>
        <dbReference type="Proteomes" id="UP000800093"/>
    </source>
</evidence>
<reference evidence="8" key="1">
    <citation type="journal article" date="2020" name="Stud. Mycol.">
        <title>101 Dothideomycetes genomes: A test case for predicting lifestyles and emergence of pathogens.</title>
        <authorList>
            <person name="Haridas S."/>
            <person name="Albert R."/>
            <person name="Binder M."/>
            <person name="Bloem J."/>
            <person name="LaButti K."/>
            <person name="Salamov A."/>
            <person name="Andreopoulos B."/>
            <person name="Baker S."/>
            <person name="Barry K."/>
            <person name="Bills G."/>
            <person name="Bluhm B."/>
            <person name="Cannon C."/>
            <person name="Castanera R."/>
            <person name="Culley D."/>
            <person name="Daum C."/>
            <person name="Ezra D."/>
            <person name="Gonzalez J."/>
            <person name="Henrissat B."/>
            <person name="Kuo A."/>
            <person name="Liang C."/>
            <person name="Lipzen A."/>
            <person name="Lutzoni F."/>
            <person name="Magnuson J."/>
            <person name="Mondo S."/>
            <person name="Nolan M."/>
            <person name="Ohm R."/>
            <person name="Pangilinan J."/>
            <person name="Park H.-J."/>
            <person name="Ramirez L."/>
            <person name="Alfaro M."/>
            <person name="Sun H."/>
            <person name="Tritt A."/>
            <person name="Yoshinaga Y."/>
            <person name="Zwiers L.-H."/>
            <person name="Turgeon B."/>
            <person name="Goodwin S."/>
            <person name="Spatafora J."/>
            <person name="Crous P."/>
            <person name="Grigoriev I."/>
        </authorList>
    </citation>
    <scope>NUCLEOTIDE SEQUENCE [LARGE SCALE GENOMIC DNA]</scope>
    <source>
        <strain evidence="8">CBS 304.66</strain>
    </source>
</reference>
<organism evidence="7 8">
    <name type="scientific">Lojkania enalia</name>
    <dbReference type="NCBI Taxonomy" id="147567"/>
    <lineage>
        <taxon>Eukaryota</taxon>
        <taxon>Fungi</taxon>
        <taxon>Dikarya</taxon>
        <taxon>Ascomycota</taxon>
        <taxon>Pezizomycotina</taxon>
        <taxon>Dothideomycetes</taxon>
        <taxon>Pleosporomycetidae</taxon>
        <taxon>Pleosporales</taxon>
        <taxon>Pleosporales incertae sedis</taxon>
        <taxon>Lojkania</taxon>
    </lineage>
</organism>
<feature type="compositionally biased region" description="Polar residues" evidence="5">
    <location>
        <begin position="578"/>
        <end position="593"/>
    </location>
</feature>
<accession>A0A9P4N747</accession>
<evidence type="ECO:0000256" key="3">
    <source>
        <dbReference type="ARBA" id="ARBA00022833"/>
    </source>
</evidence>
<dbReference type="Pfam" id="PF00628">
    <property type="entry name" value="PHD"/>
    <property type="match status" value="1"/>
</dbReference>
<evidence type="ECO:0000256" key="5">
    <source>
        <dbReference type="SAM" id="MobiDB-lite"/>
    </source>
</evidence>
<feature type="region of interest" description="Disordered" evidence="5">
    <location>
        <begin position="73"/>
        <end position="207"/>
    </location>
</feature>
<dbReference type="InterPro" id="IPR019787">
    <property type="entry name" value="Znf_PHD-finger"/>
</dbReference>
<dbReference type="GO" id="GO:0008270">
    <property type="term" value="F:zinc ion binding"/>
    <property type="evidence" value="ECO:0007669"/>
    <property type="project" value="UniProtKB-KW"/>
</dbReference>
<feature type="region of interest" description="Disordered" evidence="5">
    <location>
        <begin position="527"/>
        <end position="558"/>
    </location>
</feature>
<dbReference type="SMART" id="SM00249">
    <property type="entry name" value="PHD"/>
    <property type="match status" value="2"/>
</dbReference>
<sequence length="1036" mass="113481">MPALRKSRTSRTTTPYAAGGNTPPRQDSRKEKAQKSLDAWIEPPPKNPTPSFEDHGFARHGVLETMAPLGVLPSAKVKQRTRVMGEPAPRRMGLGKNGSMFAGEDGVSTPETTPAPELDREDSEKHDDDDEIRVASYRPPEEDEDDDYVPSKSKAKHHNTKTTPVRGKTPVGGKTPVNARTPVKNGVSKNSTPLRSPATQGALPQPSSIARQRIQIAVNDAMQRANVNLRQNVGFAIRQLHEAALTDPYYADVLEAIIHQNPTPEQFAAFRQFIKNAKKRIKREARMREKEDSLFNAASTSTTKAVEDASPSKKAAASHNTEPATPPDQPLSPNDVIIVDVPEVTATKDTNQGIAHPLDTAPTLPATHSPSPPSHMPSKSTQKQQGPEAAKSQGLEVDVENEVSSKAPTPAAKSSPSAIEGSDSDLSDVNEEIVQNGPPEPVQQNGNNVPPMSKKARSAAIARTGKKFRANSAKPNGRFEKKPLPSAKDIAEDLELQAKRQAMAEQQLSRTEFNPPLSDMRFEDEMLETESLTESQIAVGPPIDSHRPKRASRPLRNGGDLTIHLYAGGKRVREDNSALLSPQPDSAATTRPTTPAIVPPGPKRLKLNNGQAARTKRSPVKNRDGPIAGIPHVGGGGLRPLGPDDNAQGSPPSESDDWCAACKGAGEFVCCEGCPRVFHFLCLDPPRDDAPEGSFLCYECTVRFKASEEHVSRAFTPLGPLFKQLESTNTRAFALPPNIQNYFENVEAKPDGSYFEKTRKFPLAKSSGYGYQKPDYLKTADNNHKTVLCAQCGSSSGGKRPMIQCDFCHAYWHLDCCDPPLANTPPVSLEATHRDAWRCPRHIDHDLRSGLLFQNDLNELGRDDVEMNDAAPAPRLARRVRKPKKASVVEPIISRGTPNNGLIDIINDSDDETDGEGNYVFPRNTLELDESKDQNSKVFRIPEKGIILDFLTKVKQDRIEKQKKSRRDAKAAQKAAVKRKSTMEHFAARSIQQQQTALHLMQLAHREQDIGLNETNVDALILSLTVRHTLMPHNPS</sequence>
<dbReference type="PROSITE" id="PS01359">
    <property type="entry name" value="ZF_PHD_1"/>
    <property type="match status" value="1"/>
</dbReference>
<dbReference type="Proteomes" id="UP000800093">
    <property type="component" value="Unassembled WGS sequence"/>
</dbReference>
<feature type="compositionally biased region" description="Basic and acidic residues" evidence="5">
    <location>
        <begin position="284"/>
        <end position="293"/>
    </location>
</feature>
<proteinExistence type="predicted"/>
<protein>
    <recommendedName>
        <fullName evidence="6">PHD-type domain-containing protein</fullName>
    </recommendedName>
</protein>
<dbReference type="InterPro" id="IPR019786">
    <property type="entry name" value="Zinc_finger_PHD-type_CS"/>
</dbReference>
<keyword evidence="2 4" id="KW-0863">Zinc-finger</keyword>
<dbReference type="PROSITE" id="PS50016">
    <property type="entry name" value="ZF_PHD_2"/>
    <property type="match status" value="1"/>
</dbReference>
<gene>
    <name evidence="7" type="ORF">CC78DRAFT_529903</name>
</gene>
<feature type="compositionally biased region" description="Basic and acidic residues" evidence="5">
    <location>
        <begin position="26"/>
        <end position="35"/>
    </location>
</feature>
<dbReference type="GO" id="GO:0006357">
    <property type="term" value="P:regulation of transcription by RNA polymerase II"/>
    <property type="evidence" value="ECO:0007669"/>
    <property type="project" value="TreeGrafter"/>
</dbReference>
<evidence type="ECO:0000256" key="2">
    <source>
        <dbReference type="ARBA" id="ARBA00022771"/>
    </source>
</evidence>
<dbReference type="PANTHER" id="PTHR47636">
    <property type="entry name" value="TRANSCRIPTIONAL REGULATORY PROTEIN RCO1"/>
    <property type="match status" value="1"/>
</dbReference>
<keyword evidence="8" id="KW-1185">Reference proteome</keyword>
<dbReference type="GO" id="GO:0032221">
    <property type="term" value="C:Rpd3S complex"/>
    <property type="evidence" value="ECO:0007669"/>
    <property type="project" value="TreeGrafter"/>
</dbReference>
<feature type="region of interest" description="Disordered" evidence="5">
    <location>
        <begin position="575"/>
        <end position="655"/>
    </location>
</feature>
<dbReference type="SUPFAM" id="SSF57903">
    <property type="entry name" value="FYVE/PHD zinc finger"/>
    <property type="match status" value="2"/>
</dbReference>
<dbReference type="OrthoDB" id="5876363at2759"/>
<comment type="caution">
    <text evidence="7">The sequence shown here is derived from an EMBL/GenBank/DDBJ whole genome shotgun (WGS) entry which is preliminary data.</text>
</comment>
<dbReference type="AlphaFoldDB" id="A0A9P4N747"/>
<feature type="region of interest" description="Disordered" evidence="5">
    <location>
        <begin position="1"/>
        <end position="59"/>
    </location>
</feature>
<dbReference type="InterPro" id="IPR052819">
    <property type="entry name" value="Chromatin_regulatory_protein"/>
</dbReference>
<dbReference type="CDD" id="cd15535">
    <property type="entry name" value="PHD1_Rco1"/>
    <property type="match status" value="1"/>
</dbReference>
<feature type="compositionally biased region" description="Low complexity" evidence="5">
    <location>
        <begin position="360"/>
        <end position="369"/>
    </location>
</feature>
<evidence type="ECO:0000256" key="1">
    <source>
        <dbReference type="ARBA" id="ARBA00022723"/>
    </source>
</evidence>
<feature type="domain" description="PHD-type" evidence="6">
    <location>
        <begin position="656"/>
        <end position="703"/>
    </location>
</feature>
<feature type="compositionally biased region" description="Low complexity" evidence="5">
    <location>
        <begin position="404"/>
        <end position="418"/>
    </location>
</feature>
<dbReference type="EMBL" id="ML986586">
    <property type="protein sequence ID" value="KAF2268453.1"/>
    <property type="molecule type" value="Genomic_DNA"/>
</dbReference>
<dbReference type="InterPro" id="IPR001965">
    <property type="entry name" value="Znf_PHD"/>
</dbReference>
<dbReference type="InterPro" id="IPR013083">
    <property type="entry name" value="Znf_RING/FYVE/PHD"/>
</dbReference>
<dbReference type="InterPro" id="IPR011011">
    <property type="entry name" value="Znf_FYVE_PHD"/>
</dbReference>
<evidence type="ECO:0000259" key="6">
    <source>
        <dbReference type="PROSITE" id="PS50016"/>
    </source>
</evidence>
<dbReference type="CDD" id="cd15534">
    <property type="entry name" value="PHD2_PHF12_Rco1"/>
    <property type="match status" value="1"/>
</dbReference>
<name>A0A9P4N747_9PLEO</name>
<keyword evidence="3" id="KW-0862">Zinc</keyword>
<feature type="compositionally biased region" description="Polar residues" evidence="5">
    <location>
        <begin position="187"/>
        <end position="199"/>
    </location>
</feature>
<dbReference type="PANTHER" id="PTHR47636:SF1">
    <property type="entry name" value="TRANSCRIPTIONAL REGULATORY PROTEIN RCO1"/>
    <property type="match status" value="1"/>
</dbReference>
<dbReference type="Gene3D" id="3.30.40.10">
    <property type="entry name" value="Zinc/RING finger domain, C3HC4 (zinc finger)"/>
    <property type="match status" value="2"/>
</dbReference>
<evidence type="ECO:0000313" key="7">
    <source>
        <dbReference type="EMBL" id="KAF2268453.1"/>
    </source>
</evidence>
<evidence type="ECO:0000256" key="4">
    <source>
        <dbReference type="PROSITE-ProRule" id="PRU00146"/>
    </source>
</evidence>
<feature type="compositionally biased region" description="Acidic residues" evidence="5">
    <location>
        <begin position="422"/>
        <end position="431"/>
    </location>
</feature>